<reference evidence="3 4" key="1">
    <citation type="submission" date="2011-04" db="EMBL/GenBank/DDBJ databases">
        <authorList>
            <person name="Muzny D."/>
            <person name="Qin X."/>
            <person name="Deng J."/>
            <person name="Jiang H."/>
            <person name="Liu Y."/>
            <person name="Qu J."/>
            <person name="Song X.-Z."/>
            <person name="Zhang L."/>
            <person name="Thornton R."/>
            <person name="Coyle M."/>
            <person name="Francisco L."/>
            <person name="Jackson L."/>
            <person name="Javaid M."/>
            <person name="Korchina V."/>
            <person name="Kovar C."/>
            <person name="Mata R."/>
            <person name="Mathew T."/>
            <person name="Ngo R."/>
            <person name="Nguyen L."/>
            <person name="Nguyen N."/>
            <person name="Okwuonu G."/>
            <person name="Ongeri F."/>
            <person name="Pham C."/>
            <person name="Simmons D."/>
            <person name="Wilczek-Boney K."/>
            <person name="Hale W."/>
            <person name="Jakkamsetti A."/>
            <person name="Pham P."/>
            <person name="Ruth R."/>
            <person name="San Lucas F."/>
            <person name="Warren J."/>
            <person name="Zhang J."/>
            <person name="Zhao Z."/>
            <person name="Zhou C."/>
            <person name="Zhu D."/>
            <person name="Lee S."/>
            <person name="Bess C."/>
            <person name="Blankenburg K."/>
            <person name="Forbes L."/>
            <person name="Fu Q."/>
            <person name="Gubbala S."/>
            <person name="Hirani K."/>
            <person name="Jayaseelan J.C."/>
            <person name="Lara F."/>
            <person name="Munidasa M."/>
            <person name="Palculict T."/>
            <person name="Patil S."/>
            <person name="Pu L.-L."/>
            <person name="Saada N."/>
            <person name="Tang L."/>
            <person name="Weissenberger G."/>
            <person name="Zhu Y."/>
            <person name="Hemphill L."/>
            <person name="Shang Y."/>
            <person name="Youmans B."/>
            <person name="Ayvaz T."/>
            <person name="Ross M."/>
            <person name="Santibanez J."/>
            <person name="Aqrawi P."/>
            <person name="Gross S."/>
            <person name="Joshi V."/>
            <person name="Fowler G."/>
            <person name="Nazareth L."/>
            <person name="Reid J."/>
            <person name="Worley K."/>
            <person name="Petrosino J."/>
            <person name="Highlander S."/>
            <person name="Gibbs R."/>
        </authorList>
    </citation>
    <scope>NUCLEOTIDE SEQUENCE [LARGE SCALE GENOMIC DNA]</scope>
    <source>
        <strain evidence="3 4">DSM 2778</strain>
    </source>
</reference>
<feature type="modified residue" description="4-aspartylphosphate" evidence="1">
    <location>
        <position position="54"/>
    </location>
</feature>
<organism evidence="3 4">
    <name type="scientific">Centipeda periodontii DSM 2778</name>
    <dbReference type="NCBI Taxonomy" id="888060"/>
    <lineage>
        <taxon>Bacteria</taxon>
        <taxon>Bacillati</taxon>
        <taxon>Bacillota</taxon>
        <taxon>Negativicutes</taxon>
        <taxon>Selenomonadales</taxon>
        <taxon>Selenomonadaceae</taxon>
        <taxon>Centipeda</taxon>
    </lineage>
</organism>
<keyword evidence="1" id="KW-0597">Phosphoprotein</keyword>
<evidence type="ECO:0000259" key="2">
    <source>
        <dbReference type="PROSITE" id="PS50110"/>
    </source>
</evidence>
<evidence type="ECO:0000256" key="1">
    <source>
        <dbReference type="PROSITE-ProRule" id="PRU00169"/>
    </source>
</evidence>
<dbReference type="STRING" id="888060.HMPREF9081_2517"/>
<evidence type="ECO:0000313" key="3">
    <source>
        <dbReference type="EMBL" id="EGK56904.1"/>
    </source>
</evidence>
<dbReference type="EC" id="3.1.1.61" evidence="3"/>
<dbReference type="InterPro" id="IPR011006">
    <property type="entry name" value="CheY-like_superfamily"/>
</dbReference>
<comment type="caution">
    <text evidence="3">The sequence shown here is derived from an EMBL/GenBank/DDBJ whole genome shotgun (WGS) entry which is preliminary data.</text>
</comment>
<dbReference type="GO" id="GO:0008984">
    <property type="term" value="F:protein-glutamate methylesterase activity"/>
    <property type="evidence" value="ECO:0007669"/>
    <property type="project" value="UniProtKB-EC"/>
</dbReference>
<dbReference type="PROSITE" id="PS50110">
    <property type="entry name" value="RESPONSE_REGULATORY"/>
    <property type="match status" value="1"/>
</dbReference>
<evidence type="ECO:0000313" key="4">
    <source>
        <dbReference type="Proteomes" id="UP000004067"/>
    </source>
</evidence>
<dbReference type="SUPFAM" id="SSF52172">
    <property type="entry name" value="CheY-like"/>
    <property type="match status" value="1"/>
</dbReference>
<dbReference type="RefSeq" id="WP_006307695.1">
    <property type="nucleotide sequence ID" value="NZ_GL892076.1"/>
</dbReference>
<dbReference type="GO" id="GO:0000160">
    <property type="term" value="P:phosphorelay signal transduction system"/>
    <property type="evidence" value="ECO:0007669"/>
    <property type="project" value="InterPro"/>
</dbReference>
<dbReference type="AlphaFoldDB" id="F5RQI1"/>
<dbReference type="Proteomes" id="UP000004067">
    <property type="component" value="Unassembled WGS sequence"/>
</dbReference>
<protein>
    <submittedName>
        <fullName evidence="3">Protein-glutamate methylesterase CheB</fullName>
        <ecNumber evidence="3">3.1.1.61</ecNumber>
    </submittedName>
</protein>
<keyword evidence="3" id="KW-0378">Hydrolase</keyword>
<dbReference type="Pfam" id="PF00072">
    <property type="entry name" value="Response_reg"/>
    <property type="match status" value="1"/>
</dbReference>
<sequence length="69" mass="7538">MINVMIADDQELIRESLKIVLEMNEDMKVTAMARNGREALAKIAETSVDIILMDIRISSRGSCSAAAPS</sequence>
<keyword evidence="4" id="KW-1185">Reference proteome</keyword>
<dbReference type="InterPro" id="IPR001789">
    <property type="entry name" value="Sig_transdc_resp-reg_receiver"/>
</dbReference>
<dbReference type="OrthoDB" id="9759232at2"/>
<dbReference type="eggNOG" id="COG2197">
    <property type="taxonomic scope" value="Bacteria"/>
</dbReference>
<feature type="domain" description="Response regulatory" evidence="2">
    <location>
        <begin position="3"/>
        <end position="69"/>
    </location>
</feature>
<dbReference type="HOGENOM" id="CLU_2768276_0_0_9"/>
<accession>F5RQI1</accession>
<gene>
    <name evidence="3" type="primary">cheB2</name>
    <name evidence="3" type="ORF">HMPREF9081_2517</name>
</gene>
<proteinExistence type="predicted"/>
<dbReference type="EMBL" id="AFHQ01000061">
    <property type="protein sequence ID" value="EGK56904.1"/>
    <property type="molecule type" value="Genomic_DNA"/>
</dbReference>
<name>F5RQI1_9FIRM</name>
<dbReference type="Gene3D" id="3.40.50.2300">
    <property type="match status" value="1"/>
</dbReference>